<name>A0ACB9Z1I9_9PEZI</name>
<protein>
    <submittedName>
        <fullName evidence="1">Uncharacterized protein</fullName>
    </submittedName>
</protein>
<reference evidence="1 2" key="1">
    <citation type="journal article" date="2022" name="New Phytol.">
        <title>Ecological generalism drives hyperdiversity of secondary metabolite gene clusters in xylarialean endophytes.</title>
        <authorList>
            <person name="Franco M.E.E."/>
            <person name="Wisecaver J.H."/>
            <person name="Arnold A.E."/>
            <person name="Ju Y.M."/>
            <person name="Slot J.C."/>
            <person name="Ahrendt S."/>
            <person name="Moore L.P."/>
            <person name="Eastman K.E."/>
            <person name="Scott K."/>
            <person name="Konkel Z."/>
            <person name="Mondo S.J."/>
            <person name="Kuo A."/>
            <person name="Hayes R.D."/>
            <person name="Haridas S."/>
            <person name="Andreopoulos B."/>
            <person name="Riley R."/>
            <person name="LaButti K."/>
            <person name="Pangilinan J."/>
            <person name="Lipzen A."/>
            <person name="Amirebrahimi M."/>
            <person name="Yan J."/>
            <person name="Adam C."/>
            <person name="Keymanesh K."/>
            <person name="Ng V."/>
            <person name="Louie K."/>
            <person name="Northen T."/>
            <person name="Drula E."/>
            <person name="Henrissat B."/>
            <person name="Hsieh H.M."/>
            <person name="Youens-Clark K."/>
            <person name="Lutzoni F."/>
            <person name="Miadlikowska J."/>
            <person name="Eastwood D.C."/>
            <person name="Hamelin R.C."/>
            <person name="Grigoriev I.V."/>
            <person name="U'Ren J.M."/>
        </authorList>
    </citation>
    <scope>NUCLEOTIDE SEQUENCE [LARGE SCALE GENOMIC DNA]</scope>
    <source>
        <strain evidence="1 2">CBS 119005</strain>
    </source>
</reference>
<organism evidence="1 2">
    <name type="scientific">Hypoxylon rubiginosum</name>
    <dbReference type="NCBI Taxonomy" id="110542"/>
    <lineage>
        <taxon>Eukaryota</taxon>
        <taxon>Fungi</taxon>
        <taxon>Dikarya</taxon>
        <taxon>Ascomycota</taxon>
        <taxon>Pezizomycotina</taxon>
        <taxon>Sordariomycetes</taxon>
        <taxon>Xylariomycetidae</taxon>
        <taxon>Xylariales</taxon>
        <taxon>Hypoxylaceae</taxon>
        <taxon>Hypoxylon</taxon>
    </lineage>
</organism>
<accession>A0ACB9Z1I9</accession>
<evidence type="ECO:0000313" key="2">
    <source>
        <dbReference type="Proteomes" id="UP001497700"/>
    </source>
</evidence>
<comment type="caution">
    <text evidence="1">The sequence shown here is derived from an EMBL/GenBank/DDBJ whole genome shotgun (WGS) entry which is preliminary data.</text>
</comment>
<sequence>MMNFITGTKQAVPVVLESSEPCGAPSAAVDATRPPMVTTAPGPRKIRPRDIGLEILAVPAEGEDTDVDIVGVHGIGVHPKDAWVHGKTKKHWLKDPAMLPAKARNARIMVYNYESYWFGEDAIRQSVPAVASKLLKALCNERTQCPHRPIVFVGHCFGGLVVQQVYTAAAFHHEDYPGIADSVTGMTFLGTPHHGVHDKSELQTQGRIYDLIVKATTQIQDNALKTMAQDNDMLVSIVHDFTRKVSVNKNGPKLFCFYEQKASKVGSITGIVAGVPPEFVVGRSSATLNGDENEALALDHSSMNKFEDSSDDNYKSVSREILKMAAGSREMMKSRKLAARSISSVSTSLKPRMPSLPAPIAKEAHFAPRGKILETIEEKFRSTVNVVLLGGSGSGKTHTAVEYAHKYFEEHPGCYVYWVNAASIPQFHLSYKRIAETLHLIKETMTDADIVEAVHNTLKKDVSGHWLMILDGLDDRSMLEPTGPSGKSPCGFVPSSNYARVLVTTRSGLLAKTMVKNKSQFIIDVSRLNDDDAAYVLLGERTTDAARRKDSIEVSKTLGGLAGTMVLAYLYRKVREKEDGVSWKAYKSKLKALSSEGVGSSLMCSWRLLFDMIRQRHPDDARLLLLLGTLDVQSVPSVFFERSELFEQIPRLVDYGMVEPSTNQVHFTVTPIIRQCIQTWLDQSGEKASVEEQVLSILHEKFVDMKSSVFEALLPSAFAVLEFQPTEAQGKLYLATLLLRVAEYLMERERPDLALKYLEQGLSLSKDLKDKGKGLLEQTKVAMDKAKGQVKSPKSKPSKRELAGHDDAAARKVLLELEKKVGKDHPDALRAANEFASSRLASGESGNSEEIVAIYKRALDWSKKTYGENSIDSARRLYNLALAHDDRNEYEKAGELYHSASQVSERHLGPGNPELLRILTNLALIYYKQGNLETAQQAFEVVLTGQQSALGFDHPETLMTRQNVAMMLEGMGRVQEAGTEMQNVFDIQTRLLGRDDPTTLQTACRLAANYKLQGLLGDAENLFRATRKEQEKLLGKTHRDTVTTDRMLKELLGETKGLKRRSTPVLGTPTVLAA</sequence>
<gene>
    <name evidence="1" type="ORF">F4820DRAFT_420987</name>
</gene>
<dbReference type="Proteomes" id="UP001497700">
    <property type="component" value="Unassembled WGS sequence"/>
</dbReference>
<proteinExistence type="predicted"/>
<evidence type="ECO:0000313" key="1">
    <source>
        <dbReference type="EMBL" id="KAI4865172.1"/>
    </source>
</evidence>
<dbReference type="EMBL" id="MU393475">
    <property type="protein sequence ID" value="KAI4865172.1"/>
    <property type="molecule type" value="Genomic_DNA"/>
</dbReference>
<keyword evidence="2" id="KW-1185">Reference proteome</keyword>